<evidence type="ECO:0000313" key="3">
    <source>
        <dbReference type="Proteomes" id="UP001626550"/>
    </source>
</evidence>
<evidence type="ECO:0000313" key="2">
    <source>
        <dbReference type="EMBL" id="KAL3308819.1"/>
    </source>
</evidence>
<feature type="compositionally biased region" description="Polar residues" evidence="1">
    <location>
        <begin position="55"/>
        <end position="72"/>
    </location>
</feature>
<reference evidence="2 3" key="1">
    <citation type="submission" date="2024-11" db="EMBL/GenBank/DDBJ databases">
        <title>Adaptive evolution of stress response genes in parasites aligns with host niche diversity.</title>
        <authorList>
            <person name="Hahn C."/>
            <person name="Resl P."/>
        </authorList>
    </citation>
    <scope>NUCLEOTIDE SEQUENCE [LARGE SCALE GENOMIC DNA]</scope>
    <source>
        <strain evidence="2">EGGRZ-B1_66</strain>
        <tissue evidence="2">Body</tissue>
    </source>
</reference>
<proteinExistence type="predicted"/>
<sequence>MTSSTRLPVSDTHELDRLLHDLHTTSRRLAEGRPPAPVRSPAIGRASIPTHGPLSGNSSRLDNLDSSKAWNTSSSYTNRHRRIQVTPGGSTTSTFYSSIPRQSSVDRHQTAYSTNLERGPSLTSPVFGGLRGSEIHLTIDPQNGISNISQDSQAFSRSRHANFGSRSSFQASESERERRLMEELMTTKEELKHLRSSMNTLHQDLNSSSAYSVGVTVPSKNRHFQSQMNIHSGCVLFGICHYSPVNLSSNPSLLLSSGPKPSVERSVSPNLRLDFRLTLEELLHAD</sequence>
<dbReference type="Proteomes" id="UP001626550">
    <property type="component" value="Unassembled WGS sequence"/>
</dbReference>
<feature type="region of interest" description="Disordered" evidence="1">
    <location>
        <begin position="84"/>
        <end position="105"/>
    </location>
</feature>
<feature type="region of interest" description="Disordered" evidence="1">
    <location>
        <begin position="24"/>
        <end position="72"/>
    </location>
</feature>
<dbReference type="EMBL" id="JBJKFK010004657">
    <property type="protein sequence ID" value="KAL3308819.1"/>
    <property type="molecule type" value="Genomic_DNA"/>
</dbReference>
<comment type="caution">
    <text evidence="2">The sequence shown here is derived from an EMBL/GenBank/DDBJ whole genome shotgun (WGS) entry which is preliminary data.</text>
</comment>
<evidence type="ECO:0000256" key="1">
    <source>
        <dbReference type="SAM" id="MobiDB-lite"/>
    </source>
</evidence>
<gene>
    <name evidence="2" type="ORF">Ciccas_012644</name>
</gene>
<name>A0ABD2PMU0_9PLAT</name>
<dbReference type="AlphaFoldDB" id="A0ABD2PMU0"/>
<organism evidence="2 3">
    <name type="scientific">Cichlidogyrus casuarinus</name>
    <dbReference type="NCBI Taxonomy" id="1844966"/>
    <lineage>
        <taxon>Eukaryota</taxon>
        <taxon>Metazoa</taxon>
        <taxon>Spiralia</taxon>
        <taxon>Lophotrochozoa</taxon>
        <taxon>Platyhelminthes</taxon>
        <taxon>Monogenea</taxon>
        <taxon>Monopisthocotylea</taxon>
        <taxon>Dactylogyridea</taxon>
        <taxon>Ancyrocephalidae</taxon>
        <taxon>Cichlidogyrus</taxon>
    </lineage>
</organism>
<feature type="compositionally biased region" description="Polar residues" evidence="1">
    <location>
        <begin position="87"/>
        <end position="103"/>
    </location>
</feature>
<keyword evidence="3" id="KW-1185">Reference proteome</keyword>
<accession>A0ABD2PMU0</accession>
<protein>
    <submittedName>
        <fullName evidence="2">Uncharacterized protein</fullName>
    </submittedName>
</protein>